<protein>
    <submittedName>
        <fullName evidence="1">Uncharacterized protein</fullName>
    </submittedName>
</protein>
<comment type="caution">
    <text evidence="1">The sequence shown here is derived from an EMBL/GenBank/DDBJ whole genome shotgun (WGS) entry which is preliminary data.</text>
</comment>
<evidence type="ECO:0000313" key="2">
    <source>
        <dbReference type="Proteomes" id="UP000813215"/>
    </source>
</evidence>
<dbReference type="AlphaFoldDB" id="A0A9E3H8A5"/>
<reference evidence="1" key="2">
    <citation type="journal article" date="2022" name="Microbiol. Resour. Announc.">
        <title>Metagenome Sequencing to Explore Phylogenomics of Terrestrial Cyanobacteria.</title>
        <authorList>
            <person name="Ward R.D."/>
            <person name="Stajich J.E."/>
            <person name="Johansen J.R."/>
            <person name="Huntemann M."/>
            <person name="Clum A."/>
            <person name="Foster B."/>
            <person name="Foster B."/>
            <person name="Roux S."/>
            <person name="Palaniappan K."/>
            <person name="Varghese N."/>
            <person name="Mukherjee S."/>
            <person name="Reddy T.B.K."/>
            <person name="Daum C."/>
            <person name="Copeland A."/>
            <person name="Chen I.A."/>
            <person name="Ivanova N.N."/>
            <person name="Kyrpides N.C."/>
            <person name="Shapiro N."/>
            <person name="Eloe-Fadrosh E.A."/>
            <person name="Pietrasiak N."/>
        </authorList>
    </citation>
    <scope>NUCLEOTIDE SEQUENCE</scope>
    <source>
        <strain evidence="1">HA4357-MV3</strain>
    </source>
</reference>
<gene>
    <name evidence="1" type="ORF">KME28_13095</name>
</gene>
<evidence type="ECO:0000313" key="1">
    <source>
        <dbReference type="EMBL" id="MBW4432633.1"/>
    </source>
</evidence>
<reference evidence="1" key="1">
    <citation type="submission" date="2021-05" db="EMBL/GenBank/DDBJ databases">
        <authorList>
            <person name="Pietrasiak N."/>
            <person name="Ward R."/>
            <person name="Stajich J.E."/>
            <person name="Kurbessoian T."/>
        </authorList>
    </citation>
    <scope>NUCLEOTIDE SEQUENCE</scope>
    <source>
        <strain evidence="1">HA4357-MV3</strain>
    </source>
</reference>
<sequence length="154" mass="17661">MYRKQMYLGLVGLGICFLPWLMPLIPRISAYAQAERFKAETALRAENLKTSEKLERDRIEERANTSDALYAAGVMPTTRKLRITNYIDNRKRNPRPDTTIYQDDEIVQVFDSTGRCIGEISEGIWKWKHKVNGVCKGVQNVQPVRRKSNGIGSE</sequence>
<name>A0A9E3H8A5_9NOST</name>
<dbReference type="Proteomes" id="UP000813215">
    <property type="component" value="Unassembled WGS sequence"/>
</dbReference>
<accession>A0A9E3H8A5</accession>
<dbReference type="EMBL" id="JAHHHW010000089">
    <property type="protein sequence ID" value="MBW4432633.1"/>
    <property type="molecule type" value="Genomic_DNA"/>
</dbReference>
<organism evidence="1 2">
    <name type="scientific">Pelatocladus maniniholoensis HA4357-MV3</name>
    <dbReference type="NCBI Taxonomy" id="1117104"/>
    <lineage>
        <taxon>Bacteria</taxon>
        <taxon>Bacillati</taxon>
        <taxon>Cyanobacteriota</taxon>
        <taxon>Cyanophyceae</taxon>
        <taxon>Nostocales</taxon>
        <taxon>Nostocaceae</taxon>
        <taxon>Pelatocladus</taxon>
    </lineage>
</organism>
<proteinExistence type="predicted"/>